<evidence type="ECO:0000313" key="1">
    <source>
        <dbReference type="EMBL" id="KIM64402.1"/>
    </source>
</evidence>
<keyword evidence="2" id="KW-1185">Reference proteome</keyword>
<reference evidence="2" key="2">
    <citation type="submission" date="2015-01" db="EMBL/GenBank/DDBJ databases">
        <title>Evolutionary Origins and Diversification of the Mycorrhizal Mutualists.</title>
        <authorList>
            <consortium name="DOE Joint Genome Institute"/>
            <consortium name="Mycorrhizal Genomics Consortium"/>
            <person name="Kohler A."/>
            <person name="Kuo A."/>
            <person name="Nagy L.G."/>
            <person name="Floudas D."/>
            <person name="Copeland A."/>
            <person name="Barry K.W."/>
            <person name="Cichocki N."/>
            <person name="Veneault-Fourrey C."/>
            <person name="LaButti K."/>
            <person name="Lindquist E.A."/>
            <person name="Lipzen A."/>
            <person name="Lundell T."/>
            <person name="Morin E."/>
            <person name="Murat C."/>
            <person name="Riley R."/>
            <person name="Ohm R."/>
            <person name="Sun H."/>
            <person name="Tunlid A."/>
            <person name="Henrissat B."/>
            <person name="Grigoriev I.V."/>
            <person name="Hibbett D.S."/>
            <person name="Martin F."/>
        </authorList>
    </citation>
    <scope>NUCLEOTIDE SEQUENCE [LARGE SCALE GENOMIC DNA]</scope>
    <source>
        <strain evidence="2">Foug A</strain>
    </source>
</reference>
<evidence type="ECO:0000313" key="2">
    <source>
        <dbReference type="Proteomes" id="UP000053989"/>
    </source>
</evidence>
<protein>
    <submittedName>
        <fullName evidence="1">Uncharacterized protein</fullName>
    </submittedName>
</protein>
<dbReference type="Proteomes" id="UP000053989">
    <property type="component" value="Unassembled WGS sequence"/>
</dbReference>
<name>A0A0C3AHJ6_9AGAM</name>
<organism evidence="1 2">
    <name type="scientific">Scleroderma citrinum Foug A</name>
    <dbReference type="NCBI Taxonomy" id="1036808"/>
    <lineage>
        <taxon>Eukaryota</taxon>
        <taxon>Fungi</taxon>
        <taxon>Dikarya</taxon>
        <taxon>Basidiomycota</taxon>
        <taxon>Agaricomycotina</taxon>
        <taxon>Agaricomycetes</taxon>
        <taxon>Agaricomycetidae</taxon>
        <taxon>Boletales</taxon>
        <taxon>Sclerodermatineae</taxon>
        <taxon>Sclerodermataceae</taxon>
        <taxon>Scleroderma</taxon>
    </lineage>
</organism>
<dbReference type="EMBL" id="KN822028">
    <property type="protein sequence ID" value="KIM64402.1"/>
    <property type="molecule type" value="Genomic_DNA"/>
</dbReference>
<sequence length="184" mass="20794">MWHGDDRPFIHNITINNTTPPLKKILIRICSQTEEIFRPCRLWRKTPTVPSITCGSSKASLVDFASIVGAWMELHHIRSCAETARTYSVRFGRGANGPLLRWGISIDLSERRSNYAVHLRSADMTALGGATLYENIDKLEASFMTNSTTCCNSMTFERQLEYASLRNISSTSWVASRLGSLYIW</sequence>
<dbReference type="HOGENOM" id="CLU_1469048_0_0_1"/>
<reference evidence="1 2" key="1">
    <citation type="submission" date="2014-04" db="EMBL/GenBank/DDBJ databases">
        <authorList>
            <consortium name="DOE Joint Genome Institute"/>
            <person name="Kuo A."/>
            <person name="Kohler A."/>
            <person name="Nagy L.G."/>
            <person name="Floudas D."/>
            <person name="Copeland A."/>
            <person name="Barry K.W."/>
            <person name="Cichocki N."/>
            <person name="Veneault-Fourrey C."/>
            <person name="LaButti K."/>
            <person name="Lindquist E.A."/>
            <person name="Lipzen A."/>
            <person name="Lundell T."/>
            <person name="Morin E."/>
            <person name="Murat C."/>
            <person name="Sun H."/>
            <person name="Tunlid A."/>
            <person name="Henrissat B."/>
            <person name="Grigoriev I.V."/>
            <person name="Hibbett D.S."/>
            <person name="Martin F."/>
            <person name="Nordberg H.P."/>
            <person name="Cantor M.N."/>
            <person name="Hua S.X."/>
        </authorList>
    </citation>
    <scope>NUCLEOTIDE SEQUENCE [LARGE SCALE GENOMIC DNA]</scope>
    <source>
        <strain evidence="1 2">Foug A</strain>
    </source>
</reference>
<gene>
    <name evidence="1" type="ORF">SCLCIDRAFT_630077</name>
</gene>
<accession>A0A0C3AHJ6</accession>
<proteinExistence type="predicted"/>
<dbReference type="InParanoid" id="A0A0C3AHJ6"/>
<dbReference type="AlphaFoldDB" id="A0A0C3AHJ6"/>